<sequence>MPIPGETECDGSRQCIYSVNQKISNFSDWFLDLMATGDINTFFPAAAREYAPVIDEVWKDPAIQETYKRSEELKNLPDVAKYFLDRTGKYQFLVARDLTALLIWQVIEISSNEYEPSEKDILFAEGVIPSNGLASIEFSFSDHSAVSEMYNQHSESQQPLTKYQLIQLSSKGLYNGCKWLEMFEGTRAIVFCVSLSDYNQSWTNTTGLQQNKMLASRDFFESVARHSCFEGTPFLLLLTKYDLLEDKIDQVPITVCEWFRDFNPLKTHSKSLPLAHQAFYYIAVKFKELYNSITGRKLYVRQIQAHEQASVDEAFRYVREMLDWEEQKNGDIYASSDEDSDSVPSAETSSSPL</sequence>
<dbReference type="PANTHER" id="PTHR10218">
    <property type="entry name" value="GTP-BINDING PROTEIN ALPHA SUBUNIT"/>
    <property type="match status" value="1"/>
</dbReference>
<dbReference type="EMBL" id="JACGWJ010000017">
    <property type="protein sequence ID" value="KAL0355016.1"/>
    <property type="molecule type" value="Genomic_DNA"/>
</dbReference>
<evidence type="ECO:0000313" key="7">
    <source>
        <dbReference type="EMBL" id="KAL0355016.1"/>
    </source>
</evidence>
<dbReference type="GO" id="GO:0005834">
    <property type="term" value="C:heterotrimeric G-protein complex"/>
    <property type="evidence" value="ECO:0007669"/>
    <property type="project" value="TreeGrafter"/>
</dbReference>
<evidence type="ECO:0000256" key="6">
    <source>
        <dbReference type="SAM" id="MobiDB-lite"/>
    </source>
</evidence>
<feature type="binding site" evidence="4">
    <location>
        <position position="305"/>
    </location>
    <ligand>
        <name>GTP</name>
        <dbReference type="ChEBI" id="CHEBI:37565"/>
    </ligand>
</feature>
<keyword evidence="2 4" id="KW-0342">GTP-binding</keyword>
<feature type="binding site" evidence="5">
    <location>
        <position position="130"/>
    </location>
    <ligand>
        <name>Mg(2+)</name>
        <dbReference type="ChEBI" id="CHEBI:18420"/>
    </ligand>
</feature>
<dbReference type="GO" id="GO:0005525">
    <property type="term" value="F:GTP binding"/>
    <property type="evidence" value="ECO:0007669"/>
    <property type="project" value="UniProtKB-KW"/>
</dbReference>
<protein>
    <submittedName>
        <fullName evidence="7">Extra-large guanine nucleotide-binding protein 3</fullName>
    </submittedName>
</protein>
<gene>
    <name evidence="7" type="ORF">Sradi_3948500</name>
</gene>
<keyword evidence="3" id="KW-0807">Transducer</keyword>
<dbReference type="GO" id="GO:0005737">
    <property type="term" value="C:cytoplasm"/>
    <property type="evidence" value="ECO:0007669"/>
    <property type="project" value="TreeGrafter"/>
</dbReference>
<dbReference type="GO" id="GO:0001664">
    <property type="term" value="F:G protein-coupled receptor binding"/>
    <property type="evidence" value="ECO:0007669"/>
    <property type="project" value="TreeGrafter"/>
</dbReference>
<evidence type="ECO:0000256" key="4">
    <source>
        <dbReference type="PIRSR" id="PIRSR601019-1"/>
    </source>
</evidence>
<dbReference type="SMART" id="SM00275">
    <property type="entry name" value="G_alpha"/>
    <property type="match status" value="1"/>
</dbReference>
<dbReference type="Gene3D" id="3.40.50.300">
    <property type="entry name" value="P-loop containing nucleotide triphosphate hydrolases"/>
    <property type="match status" value="1"/>
</dbReference>
<keyword evidence="5" id="KW-0479">Metal-binding</keyword>
<keyword evidence="5" id="KW-0460">Magnesium</keyword>
<dbReference type="FunFam" id="3.40.50.300:FF:000720">
    <property type="entry name" value="Guanine nucleotide-binding protein G(k) subunit alpha"/>
    <property type="match status" value="1"/>
</dbReference>
<dbReference type="GO" id="GO:0003924">
    <property type="term" value="F:GTPase activity"/>
    <property type="evidence" value="ECO:0007669"/>
    <property type="project" value="InterPro"/>
</dbReference>
<dbReference type="SUPFAM" id="SSF52540">
    <property type="entry name" value="P-loop containing nucleoside triphosphate hydrolases"/>
    <property type="match status" value="1"/>
</dbReference>
<dbReference type="PANTHER" id="PTHR10218:SF317">
    <property type="entry name" value="EXTRA-LARGE GUANINE NUCLEOTIDE-BINDING PROTEIN 3-LIKE"/>
    <property type="match status" value="1"/>
</dbReference>
<dbReference type="GO" id="GO:0007188">
    <property type="term" value="P:adenylate cyclase-modulating G protein-coupled receptor signaling pathway"/>
    <property type="evidence" value="ECO:0007669"/>
    <property type="project" value="TreeGrafter"/>
</dbReference>
<dbReference type="InterPro" id="IPR027417">
    <property type="entry name" value="P-loop_NTPase"/>
</dbReference>
<dbReference type="Pfam" id="PF00503">
    <property type="entry name" value="G-alpha"/>
    <property type="match status" value="1"/>
</dbReference>
<dbReference type="InterPro" id="IPR001019">
    <property type="entry name" value="Gprotein_alpha_su"/>
</dbReference>
<dbReference type="SUPFAM" id="SSF47895">
    <property type="entry name" value="Transducin (alpha subunit), insertion domain"/>
    <property type="match status" value="1"/>
</dbReference>
<dbReference type="Gene3D" id="1.10.400.10">
    <property type="entry name" value="GI Alpha 1, domain 2-like"/>
    <property type="match status" value="1"/>
</dbReference>
<name>A0AAW2PKB3_SESRA</name>
<keyword evidence="1 4" id="KW-0547">Nucleotide-binding</keyword>
<organism evidence="7">
    <name type="scientific">Sesamum radiatum</name>
    <name type="common">Black benniseed</name>
    <dbReference type="NCBI Taxonomy" id="300843"/>
    <lineage>
        <taxon>Eukaryota</taxon>
        <taxon>Viridiplantae</taxon>
        <taxon>Streptophyta</taxon>
        <taxon>Embryophyta</taxon>
        <taxon>Tracheophyta</taxon>
        <taxon>Spermatophyta</taxon>
        <taxon>Magnoliopsida</taxon>
        <taxon>eudicotyledons</taxon>
        <taxon>Gunneridae</taxon>
        <taxon>Pentapetalae</taxon>
        <taxon>asterids</taxon>
        <taxon>lamiids</taxon>
        <taxon>Lamiales</taxon>
        <taxon>Pedaliaceae</taxon>
        <taxon>Sesamum</taxon>
    </lineage>
</organism>
<dbReference type="AlphaFoldDB" id="A0AAW2PKB3"/>
<reference evidence="7" key="2">
    <citation type="journal article" date="2024" name="Plant">
        <title>Genomic evolution and insights into agronomic trait innovations of Sesamum species.</title>
        <authorList>
            <person name="Miao H."/>
            <person name="Wang L."/>
            <person name="Qu L."/>
            <person name="Liu H."/>
            <person name="Sun Y."/>
            <person name="Le M."/>
            <person name="Wang Q."/>
            <person name="Wei S."/>
            <person name="Zheng Y."/>
            <person name="Lin W."/>
            <person name="Duan Y."/>
            <person name="Cao H."/>
            <person name="Xiong S."/>
            <person name="Wang X."/>
            <person name="Wei L."/>
            <person name="Li C."/>
            <person name="Ma Q."/>
            <person name="Ju M."/>
            <person name="Zhao R."/>
            <person name="Li G."/>
            <person name="Mu C."/>
            <person name="Tian Q."/>
            <person name="Mei H."/>
            <person name="Zhang T."/>
            <person name="Gao T."/>
            <person name="Zhang H."/>
        </authorList>
    </citation>
    <scope>NUCLEOTIDE SEQUENCE</scope>
    <source>
        <strain evidence="7">G02</strain>
    </source>
</reference>
<evidence type="ECO:0000256" key="5">
    <source>
        <dbReference type="PIRSR" id="PIRSR601019-2"/>
    </source>
</evidence>
<dbReference type="GO" id="GO:0031683">
    <property type="term" value="F:G-protein beta/gamma-subunit complex binding"/>
    <property type="evidence" value="ECO:0007669"/>
    <property type="project" value="InterPro"/>
</dbReference>
<dbReference type="InterPro" id="IPR011025">
    <property type="entry name" value="GproteinA_insert"/>
</dbReference>
<evidence type="ECO:0000256" key="1">
    <source>
        <dbReference type="ARBA" id="ARBA00022741"/>
    </source>
</evidence>
<feature type="region of interest" description="Disordered" evidence="6">
    <location>
        <begin position="332"/>
        <end position="353"/>
    </location>
</feature>
<evidence type="ECO:0000256" key="2">
    <source>
        <dbReference type="ARBA" id="ARBA00023134"/>
    </source>
</evidence>
<dbReference type="PROSITE" id="PS51882">
    <property type="entry name" value="G_ALPHA"/>
    <property type="match status" value="1"/>
</dbReference>
<evidence type="ECO:0000256" key="3">
    <source>
        <dbReference type="ARBA" id="ARBA00023224"/>
    </source>
</evidence>
<proteinExistence type="predicted"/>
<dbReference type="GO" id="GO:0046872">
    <property type="term" value="F:metal ion binding"/>
    <property type="evidence" value="ECO:0007669"/>
    <property type="project" value="UniProtKB-KW"/>
</dbReference>
<comment type="caution">
    <text evidence="7">The sequence shown here is derived from an EMBL/GenBank/DDBJ whole genome shotgun (WGS) entry which is preliminary data.</text>
</comment>
<feature type="compositionally biased region" description="Polar residues" evidence="6">
    <location>
        <begin position="342"/>
        <end position="353"/>
    </location>
</feature>
<accession>A0AAW2PKB3</accession>
<reference evidence="7" key="1">
    <citation type="submission" date="2020-06" db="EMBL/GenBank/DDBJ databases">
        <authorList>
            <person name="Li T."/>
            <person name="Hu X."/>
            <person name="Zhang T."/>
            <person name="Song X."/>
            <person name="Zhang H."/>
            <person name="Dai N."/>
            <person name="Sheng W."/>
            <person name="Hou X."/>
            <person name="Wei L."/>
        </authorList>
    </citation>
    <scope>NUCLEOTIDE SEQUENCE</scope>
    <source>
        <strain evidence="7">G02</strain>
        <tissue evidence="7">Leaf</tissue>
    </source>
</reference>